<gene>
    <name evidence="1" type="ORF">MILVUS5_LOCUS38277</name>
</gene>
<sequence>MVERETVGGLGSSRVGDGISFFITNIPDDANSAKLWGVFAKFGRVGDVYIPKKVDKRGKRFGFVNFKVMEDLRELESLLNDVWIGTYKLRINRARFSKADVGSKPAEGGRGSSSGGKGGFISSGNSFRTALQGRNEQCLGGTKGNREEVMEVPLEDGDFLKELSESYVGVLKYAMDVSRIKTTIYMEGLQDISVREMGGGMVLLHCAKEEVLKRLITDKADWVQFYFKDCHPWSQEIVAVKREVWVQVHGIPLHIWGERFFRMVAAKAGSFIDFDEATASRASFNLARIKICTSRRSLIDEELKISVQGAIFNVWMIEERVNVASGLGARSLVEEERSWVASSVFSGAVVEEGEMEHGFSGEEVGSDGTEGSQISTRLKKDDGDGSRTFVERVDNALQLSANNMGAFEEVGTCREVGSGTELGERATVPREGDKSAELGECAEEDMCATRTVPDLLVGQEREDVGFVKEVSLVREETDFFFGPGSSKTSRLGPVGSPSSGAGFPRQFVNSEGFSDPLFSDKEELGLVRLAFSDPLVVQKGEPLESRRGVVRNCTVVSSLSDEDVSRTKEEELPVREKFLNSKKGVSRQIVHQLGKPKCLQFAEAVSKVGDVSRRKKVKGSKVQGGSMKELGSVRRNSTQEKVVGTDEIQLEVVLPSPRLTPPSGVNLIFSDEDRSNHLLLSAEDEEGEFFRESTVLIQAQKAVGFSFKEADGDSQQRLVSMEKRDRRQKVEREATGVQ</sequence>
<evidence type="ECO:0000313" key="1">
    <source>
        <dbReference type="EMBL" id="CAJ2675194.1"/>
    </source>
</evidence>
<keyword evidence="2" id="KW-1185">Reference proteome</keyword>
<reference evidence="1" key="1">
    <citation type="submission" date="2023-10" db="EMBL/GenBank/DDBJ databases">
        <authorList>
            <person name="Rodriguez Cubillos JULIANA M."/>
            <person name="De Vega J."/>
        </authorList>
    </citation>
    <scope>NUCLEOTIDE SEQUENCE</scope>
</reference>
<protein>
    <submittedName>
        <fullName evidence="1">Uncharacterized protein</fullName>
    </submittedName>
</protein>
<organism evidence="1 2">
    <name type="scientific">Trifolium pratense</name>
    <name type="common">Red clover</name>
    <dbReference type="NCBI Taxonomy" id="57577"/>
    <lineage>
        <taxon>Eukaryota</taxon>
        <taxon>Viridiplantae</taxon>
        <taxon>Streptophyta</taxon>
        <taxon>Embryophyta</taxon>
        <taxon>Tracheophyta</taxon>
        <taxon>Spermatophyta</taxon>
        <taxon>Magnoliopsida</taxon>
        <taxon>eudicotyledons</taxon>
        <taxon>Gunneridae</taxon>
        <taxon>Pentapetalae</taxon>
        <taxon>rosids</taxon>
        <taxon>fabids</taxon>
        <taxon>Fabales</taxon>
        <taxon>Fabaceae</taxon>
        <taxon>Papilionoideae</taxon>
        <taxon>50 kb inversion clade</taxon>
        <taxon>NPAAA clade</taxon>
        <taxon>Hologalegina</taxon>
        <taxon>IRL clade</taxon>
        <taxon>Trifolieae</taxon>
        <taxon>Trifolium</taxon>
    </lineage>
</organism>
<accession>A0ACB0M3H6</accession>
<evidence type="ECO:0000313" key="2">
    <source>
        <dbReference type="Proteomes" id="UP001177021"/>
    </source>
</evidence>
<name>A0ACB0M3H6_TRIPR</name>
<comment type="caution">
    <text evidence="1">The sequence shown here is derived from an EMBL/GenBank/DDBJ whole genome shotgun (WGS) entry which is preliminary data.</text>
</comment>
<dbReference type="EMBL" id="CASHSV030000716">
    <property type="protein sequence ID" value="CAJ2675194.1"/>
    <property type="molecule type" value="Genomic_DNA"/>
</dbReference>
<proteinExistence type="predicted"/>
<dbReference type="Proteomes" id="UP001177021">
    <property type="component" value="Unassembled WGS sequence"/>
</dbReference>